<dbReference type="EMBL" id="UGJB01000004">
    <property type="protein sequence ID" value="STQ11786.1"/>
    <property type="molecule type" value="Genomic_DNA"/>
</dbReference>
<organism evidence="1 2">
    <name type="scientific">Enterobacter cloacae</name>
    <dbReference type="NCBI Taxonomy" id="550"/>
    <lineage>
        <taxon>Bacteria</taxon>
        <taxon>Pseudomonadati</taxon>
        <taxon>Pseudomonadota</taxon>
        <taxon>Gammaproteobacteria</taxon>
        <taxon>Enterobacterales</taxon>
        <taxon>Enterobacteriaceae</taxon>
        <taxon>Enterobacter</taxon>
        <taxon>Enterobacter cloacae complex</taxon>
    </lineage>
</organism>
<name>A0A377M123_ENTCL</name>
<dbReference type="Gene3D" id="2.115.10.20">
    <property type="entry name" value="Glycosyl hydrolase domain, family 43"/>
    <property type="match status" value="1"/>
</dbReference>
<evidence type="ECO:0000313" key="1">
    <source>
        <dbReference type="EMBL" id="STQ11786.1"/>
    </source>
</evidence>
<accession>A0A377M123</accession>
<sequence>MTCPRELRYRDGKLWQTPVRELEMLREEELHWPGQRLRCAGA</sequence>
<keyword evidence="1" id="KW-0378">Hydrolase</keyword>
<protein>
    <submittedName>
        <fullName evidence="1">Sucrose-6-phosphate hydrolase</fullName>
    </submittedName>
</protein>
<evidence type="ECO:0000313" key="2">
    <source>
        <dbReference type="Proteomes" id="UP000255106"/>
    </source>
</evidence>
<gene>
    <name evidence="1" type="ORF">NCTC10005_04567</name>
</gene>
<dbReference type="InterPro" id="IPR023296">
    <property type="entry name" value="Glyco_hydro_beta-prop_sf"/>
</dbReference>
<dbReference type="Proteomes" id="UP000255106">
    <property type="component" value="Unassembled WGS sequence"/>
</dbReference>
<proteinExistence type="predicted"/>
<dbReference type="GO" id="GO:0016787">
    <property type="term" value="F:hydrolase activity"/>
    <property type="evidence" value="ECO:0007669"/>
    <property type="project" value="UniProtKB-KW"/>
</dbReference>
<reference evidence="1 2" key="1">
    <citation type="submission" date="2018-06" db="EMBL/GenBank/DDBJ databases">
        <authorList>
            <consortium name="Pathogen Informatics"/>
            <person name="Doyle S."/>
        </authorList>
    </citation>
    <scope>NUCLEOTIDE SEQUENCE [LARGE SCALE GENOMIC DNA]</scope>
    <source>
        <strain evidence="1 2">NCTC10005</strain>
    </source>
</reference>
<dbReference type="AlphaFoldDB" id="A0A377M123"/>